<comment type="caution">
    <text evidence="3">The sequence shown here is derived from an EMBL/GenBank/DDBJ whole genome shotgun (WGS) entry which is preliminary data.</text>
</comment>
<accession>A0A437JV02</accession>
<feature type="compositionally biased region" description="Basic residues" evidence="1">
    <location>
        <begin position="119"/>
        <end position="129"/>
    </location>
</feature>
<feature type="signal peptide" evidence="2">
    <location>
        <begin position="1"/>
        <end position="27"/>
    </location>
</feature>
<feature type="chain" id="PRO_5019404945" description="Hydrolase" evidence="2">
    <location>
        <begin position="28"/>
        <end position="129"/>
    </location>
</feature>
<evidence type="ECO:0000256" key="2">
    <source>
        <dbReference type="SAM" id="SignalP"/>
    </source>
</evidence>
<reference evidence="3 4" key="1">
    <citation type="submission" date="2019-01" db="EMBL/GenBank/DDBJ databases">
        <authorList>
            <person name="Chen W.-M."/>
        </authorList>
    </citation>
    <scope>NUCLEOTIDE SEQUENCE [LARGE SCALE GENOMIC DNA]</scope>
    <source>
        <strain evidence="3 4">ICH-3</strain>
    </source>
</reference>
<proteinExistence type="predicted"/>
<evidence type="ECO:0000313" key="4">
    <source>
        <dbReference type="Proteomes" id="UP000288178"/>
    </source>
</evidence>
<feature type="compositionally biased region" description="Low complexity" evidence="1">
    <location>
        <begin position="90"/>
        <end position="113"/>
    </location>
</feature>
<dbReference type="AlphaFoldDB" id="A0A437JV02"/>
<dbReference type="EMBL" id="SACT01000004">
    <property type="protein sequence ID" value="RVT51061.1"/>
    <property type="molecule type" value="Genomic_DNA"/>
</dbReference>
<organism evidence="3 4">
    <name type="scientific">Rubrivivax albus</name>
    <dbReference type="NCBI Taxonomy" id="2499835"/>
    <lineage>
        <taxon>Bacteria</taxon>
        <taxon>Pseudomonadati</taxon>
        <taxon>Pseudomonadota</taxon>
        <taxon>Betaproteobacteria</taxon>
        <taxon>Burkholderiales</taxon>
        <taxon>Sphaerotilaceae</taxon>
        <taxon>Rubrivivax</taxon>
    </lineage>
</organism>
<keyword evidence="2" id="KW-0732">Signal</keyword>
<name>A0A437JV02_9BURK</name>
<sequence>MSSRFLRGAWATTLCTAAAAASFAAVAAEPPPPRPDPTRIDAAVPPLAHRSALQRYRPLTDEPRRDWRDANAEVARIGGWRAYLREAHAPEPAASAPASPMTPAAPAASTRATPMPPHGHGHHAPGGRR</sequence>
<protein>
    <recommendedName>
        <fullName evidence="5">Hydrolase</fullName>
    </recommendedName>
</protein>
<dbReference type="OrthoDB" id="7022621at2"/>
<evidence type="ECO:0000313" key="3">
    <source>
        <dbReference type="EMBL" id="RVT51061.1"/>
    </source>
</evidence>
<gene>
    <name evidence="3" type="ORF">ENE75_14870</name>
</gene>
<evidence type="ECO:0008006" key="5">
    <source>
        <dbReference type="Google" id="ProtNLM"/>
    </source>
</evidence>
<keyword evidence="4" id="KW-1185">Reference proteome</keyword>
<evidence type="ECO:0000256" key="1">
    <source>
        <dbReference type="SAM" id="MobiDB-lite"/>
    </source>
</evidence>
<feature type="region of interest" description="Disordered" evidence="1">
    <location>
        <begin position="90"/>
        <end position="129"/>
    </location>
</feature>
<dbReference type="RefSeq" id="WP_128199088.1">
    <property type="nucleotide sequence ID" value="NZ_SACT01000004.1"/>
</dbReference>
<dbReference type="Proteomes" id="UP000288178">
    <property type="component" value="Unassembled WGS sequence"/>
</dbReference>